<reference evidence="2" key="1">
    <citation type="submission" date="2025-08" db="UniProtKB">
        <authorList>
            <consortium name="Ensembl"/>
        </authorList>
    </citation>
    <scope>IDENTIFICATION</scope>
</reference>
<feature type="region of interest" description="Disordered" evidence="1">
    <location>
        <begin position="48"/>
        <end position="71"/>
    </location>
</feature>
<feature type="region of interest" description="Disordered" evidence="1">
    <location>
        <begin position="1"/>
        <end position="25"/>
    </location>
</feature>
<evidence type="ECO:0000313" key="3">
    <source>
        <dbReference type="Proteomes" id="UP000694557"/>
    </source>
</evidence>
<name>A0A8C7CYD2_ONCKI</name>
<protein>
    <submittedName>
        <fullName evidence="2">Uncharacterized protein</fullName>
    </submittedName>
</protein>
<dbReference type="Proteomes" id="UP000694557">
    <property type="component" value="Unassembled WGS sequence"/>
</dbReference>
<dbReference type="PANTHER" id="PTHR15545:SF4">
    <property type="entry name" value="PDZ DOMAIN-CONTAINING PROTEIN 4"/>
    <property type="match status" value="1"/>
</dbReference>
<dbReference type="AlphaFoldDB" id="A0A8C7CYD2"/>
<gene>
    <name evidence="2" type="primary">LOC116354424</name>
</gene>
<feature type="region of interest" description="Disordered" evidence="1">
    <location>
        <begin position="194"/>
        <end position="241"/>
    </location>
</feature>
<dbReference type="InterPro" id="IPR051971">
    <property type="entry name" value="E3_ubiquitin-PDZ_ligase"/>
</dbReference>
<keyword evidence="3" id="KW-1185">Reference proteome</keyword>
<dbReference type="PANTHER" id="PTHR15545">
    <property type="entry name" value="PDZ DOMAIN CONTAINING RING FINGER PROTEIN 3, 4"/>
    <property type="match status" value="1"/>
</dbReference>
<organism evidence="2 3">
    <name type="scientific">Oncorhynchus kisutch</name>
    <name type="common">Coho salmon</name>
    <name type="synonym">Salmo kisutch</name>
    <dbReference type="NCBI Taxonomy" id="8019"/>
    <lineage>
        <taxon>Eukaryota</taxon>
        <taxon>Metazoa</taxon>
        <taxon>Chordata</taxon>
        <taxon>Craniata</taxon>
        <taxon>Vertebrata</taxon>
        <taxon>Euteleostomi</taxon>
        <taxon>Actinopterygii</taxon>
        <taxon>Neopterygii</taxon>
        <taxon>Teleostei</taxon>
        <taxon>Protacanthopterygii</taxon>
        <taxon>Salmoniformes</taxon>
        <taxon>Salmonidae</taxon>
        <taxon>Salmoninae</taxon>
        <taxon>Oncorhynchus</taxon>
    </lineage>
</organism>
<proteinExistence type="predicted"/>
<feature type="region of interest" description="Disordered" evidence="1">
    <location>
        <begin position="358"/>
        <end position="422"/>
    </location>
</feature>
<reference evidence="2" key="2">
    <citation type="submission" date="2025-09" db="UniProtKB">
        <authorList>
            <consortium name="Ensembl"/>
        </authorList>
    </citation>
    <scope>IDENTIFICATION</scope>
</reference>
<feature type="compositionally biased region" description="Basic residues" evidence="1">
    <location>
        <begin position="50"/>
        <end position="60"/>
    </location>
</feature>
<dbReference type="GeneTree" id="ENSGT00950000183062"/>
<feature type="compositionally biased region" description="Low complexity" evidence="1">
    <location>
        <begin position="220"/>
        <end position="241"/>
    </location>
</feature>
<feature type="region of interest" description="Disordered" evidence="1">
    <location>
        <begin position="584"/>
        <end position="603"/>
    </location>
</feature>
<accession>A0A8C7CYD2</accession>
<evidence type="ECO:0000313" key="2">
    <source>
        <dbReference type="Ensembl" id="ENSOKIP00005009725.1"/>
    </source>
</evidence>
<evidence type="ECO:0000256" key="1">
    <source>
        <dbReference type="SAM" id="MobiDB-lite"/>
    </source>
</evidence>
<dbReference type="Ensembl" id="ENSOKIT00005010310.1">
    <property type="protein sequence ID" value="ENSOKIP00005009725.1"/>
    <property type="gene ID" value="ENSOKIG00005004306.1"/>
</dbReference>
<sequence>MGCRLSGQGQWADNGNGVKGRDLSHLSHREKLQFRGDGYEQPITMQIEGRHRRGRRRHHSQYPVSDCGTQTEQQSWEALRALGEGEGEGAGPGLCAYASGPYYDHMTLPPELYAANGYLPSVAYNLEDINRIEYDDDPEMMTNQPNNRNCLIGCCNTDNDEPSSFLSQSEYEGHWLDRPLNYLPLHELDSGLGCTDGSLHQGDLSDPETEEGVEAPMSSPPGNTSRGSSPSSESLLSSELSDSGFHSVSTGEFRHFQKIIDGRIHNYRSRVVPREQRSKSRWDLESIPETLTCDPQAGRAADGVHTAMTHQCTMGSSSIQFRKARSPQLSRHGTGFAPRVAASSCRTEPCHRRALMLNQHSSEDLPSRSHTVHDLSDRRRASHPALPAGNTATGKYRHVNRQPPSSPNHLAVPTENSGTGQYNRGFNTDISEKRRCPLSDHVEGTWQGCVDNHRSSMASEEYNSEKQGLSKSPSKKQRGKEPADWRQFATLGHPHIGGDWPQADCPCGPLYSTLDGPSARSRRGLSGNPRAVRNQLLKARASRLADERSEVTTDEEARGEAWAGRYWNRTERRRHLAWAREQRQRKLNRGAEGAGENGAGGTGVAGGLGGAGGPGGGCSTVLELSHRKQSRLRNHKLLDDWTTVEELLTHGTRVGQGDNILGHSPLLSVTTV</sequence>
<feature type="compositionally biased region" description="Basic and acidic residues" evidence="1">
    <location>
        <begin position="361"/>
        <end position="379"/>
    </location>
</feature>
<feature type="compositionally biased region" description="Gly residues" evidence="1">
    <location>
        <begin position="592"/>
        <end position="603"/>
    </location>
</feature>
<feature type="region of interest" description="Disordered" evidence="1">
    <location>
        <begin position="457"/>
        <end position="483"/>
    </location>
</feature>